<dbReference type="EMBL" id="BART01026110">
    <property type="protein sequence ID" value="GAG92920.1"/>
    <property type="molecule type" value="Genomic_DNA"/>
</dbReference>
<protein>
    <recommendedName>
        <fullName evidence="1">SSAP RNA binding domain-containing protein</fullName>
    </recommendedName>
</protein>
<name>X1BD28_9ZZZZ</name>
<gene>
    <name evidence="2" type="ORF">S01H4_46673</name>
</gene>
<evidence type="ECO:0000259" key="1">
    <source>
        <dbReference type="Pfam" id="PF06378"/>
    </source>
</evidence>
<evidence type="ECO:0000313" key="2">
    <source>
        <dbReference type="EMBL" id="GAG92920.1"/>
    </source>
</evidence>
<feature type="non-terminal residue" evidence="2">
    <location>
        <position position="1"/>
    </location>
</feature>
<accession>X1BD28</accession>
<reference evidence="2" key="1">
    <citation type="journal article" date="2014" name="Front. Microbiol.">
        <title>High frequency of phylogenetically diverse reductive dehalogenase-homologous genes in deep subseafloor sedimentary metagenomes.</title>
        <authorList>
            <person name="Kawai M."/>
            <person name="Futagami T."/>
            <person name="Toyoda A."/>
            <person name="Takaki Y."/>
            <person name="Nishi S."/>
            <person name="Hori S."/>
            <person name="Arai W."/>
            <person name="Tsubouchi T."/>
            <person name="Morono Y."/>
            <person name="Uchiyama I."/>
            <person name="Ito T."/>
            <person name="Fujiyama A."/>
            <person name="Inagaki F."/>
            <person name="Takami H."/>
        </authorList>
    </citation>
    <scope>NUCLEOTIDE SEQUENCE</scope>
    <source>
        <strain evidence="2">Expedition CK06-06</strain>
    </source>
</reference>
<feature type="domain" description="SSAP RNA binding" evidence="1">
    <location>
        <begin position="19"/>
        <end position="154"/>
    </location>
</feature>
<proteinExistence type="predicted"/>
<dbReference type="InterPro" id="IPR009425">
    <property type="entry name" value="DSRM_SSAP"/>
</dbReference>
<organism evidence="2">
    <name type="scientific">marine sediment metagenome</name>
    <dbReference type="NCBI Taxonomy" id="412755"/>
    <lineage>
        <taxon>unclassified sequences</taxon>
        <taxon>metagenomes</taxon>
        <taxon>ecological metagenomes</taxon>
    </lineage>
</organism>
<comment type="caution">
    <text evidence="2">The sequence shown here is derived from an EMBL/GenBank/DDBJ whole genome shotgun (WGS) entry which is preliminary data.</text>
</comment>
<dbReference type="Pfam" id="PF06378">
    <property type="entry name" value="SSAP_Sak"/>
    <property type="match status" value="1"/>
</dbReference>
<sequence>NDKAETPTEVVATPFAVFVWETLSRIDVSDHMDYIEATTKRPEIGYLSWSRAWMLLKRNFPGSTYSHRQDLIHDDGTVEVEVDVVIQNGGPETQFTNARLGVMDNWFNPIPHPTARQTNDARQRALVKALAFAGLGLNLWSDSVVPVGKLDDPISEKQREILEALVKSTETEEHTFLNWCEVDQLADLPVERFSSAKGLLEAKAKRQAKAKES</sequence>
<dbReference type="AlphaFoldDB" id="X1BD28"/>